<sequence length="391" mass="42174">MDPPALDIPKSTHTVSVSVIDSTSDIIVPNAFFLQPQVPGFETMRARSVFFLIECPSDNGGPPRRILFDLGTRADWATGLSPATLASLQPMTTLKTSTGEPAGEITVEKDAHTILKEGCLEPDSIEAIIWSHAHVDHTGNPALFGQNTGLVIGPGFGSCTCNSGPGSDDHDHEKTDQALQPHIFPGYPADPESLLLESDYKGRNLRELTSAEFDRAGITIAGLRALDYFGDGSFYLLDTPGHSPGHLCGLARVQEDHFILMLGDGIHHMAELRPNPYKPLPQKYVDSKLLSHFPEGAPDKALFRPAGPKGASMHLDPDQAAVIIAKLQVLDAHSNVFAVAAHDGHVFAALVDAHKDGEPALFPSGTVNDFVARGYVEKTQWTFLKDFAHLV</sequence>
<evidence type="ECO:0000256" key="2">
    <source>
        <dbReference type="ARBA" id="ARBA00022723"/>
    </source>
</evidence>
<accession>A0ABP0C132</accession>
<dbReference type="PANTHER" id="PTHR42978">
    <property type="entry name" value="QUORUM-QUENCHING LACTONASE YTNP-RELATED-RELATED"/>
    <property type="match status" value="1"/>
</dbReference>
<dbReference type="Proteomes" id="UP001642482">
    <property type="component" value="Unassembled WGS sequence"/>
</dbReference>
<evidence type="ECO:0000313" key="5">
    <source>
        <dbReference type="EMBL" id="CAK7225360.1"/>
    </source>
</evidence>
<evidence type="ECO:0000256" key="3">
    <source>
        <dbReference type="ARBA" id="ARBA00022801"/>
    </source>
</evidence>
<dbReference type="InterPro" id="IPR051013">
    <property type="entry name" value="MBL_superfamily_lactonases"/>
</dbReference>
<evidence type="ECO:0008006" key="7">
    <source>
        <dbReference type="Google" id="ProtNLM"/>
    </source>
</evidence>
<keyword evidence="3" id="KW-0378">Hydrolase</keyword>
<dbReference type="EMBL" id="CAWUHD010000059">
    <property type="protein sequence ID" value="CAK7225360.1"/>
    <property type="molecule type" value="Genomic_DNA"/>
</dbReference>
<reference evidence="5 6" key="1">
    <citation type="submission" date="2024-01" db="EMBL/GenBank/DDBJ databases">
        <authorList>
            <person name="Allen C."/>
            <person name="Tagirdzhanova G."/>
        </authorList>
    </citation>
    <scope>NUCLEOTIDE SEQUENCE [LARGE SCALE GENOMIC DNA]</scope>
</reference>
<comment type="caution">
    <text evidence="5">The sequence shown here is derived from an EMBL/GenBank/DDBJ whole genome shotgun (WGS) entry which is preliminary data.</text>
</comment>
<name>A0ABP0C132_9PEZI</name>
<keyword evidence="2" id="KW-0479">Metal-binding</keyword>
<proteinExistence type="inferred from homology"/>
<dbReference type="Gene3D" id="3.60.15.10">
    <property type="entry name" value="Ribonuclease Z/Hydroxyacylglutathione hydrolase-like"/>
    <property type="match status" value="1"/>
</dbReference>
<dbReference type="SUPFAM" id="SSF56281">
    <property type="entry name" value="Metallo-hydrolase/oxidoreductase"/>
    <property type="match status" value="1"/>
</dbReference>
<protein>
    <recommendedName>
        <fullName evidence="7">Metallo-beta-lactamase domain-containing protein</fullName>
    </recommendedName>
</protein>
<dbReference type="CDD" id="cd07730">
    <property type="entry name" value="metallo-hydrolase-like_MBL-fold"/>
    <property type="match status" value="1"/>
</dbReference>
<keyword evidence="4" id="KW-0862">Zinc</keyword>
<comment type="similarity">
    <text evidence="1">Belongs to the metallo-beta-lactamase superfamily.</text>
</comment>
<keyword evidence="6" id="KW-1185">Reference proteome</keyword>
<organism evidence="5 6">
    <name type="scientific">Sporothrix eucalyptigena</name>
    <dbReference type="NCBI Taxonomy" id="1812306"/>
    <lineage>
        <taxon>Eukaryota</taxon>
        <taxon>Fungi</taxon>
        <taxon>Dikarya</taxon>
        <taxon>Ascomycota</taxon>
        <taxon>Pezizomycotina</taxon>
        <taxon>Sordariomycetes</taxon>
        <taxon>Sordariomycetidae</taxon>
        <taxon>Ophiostomatales</taxon>
        <taxon>Ophiostomataceae</taxon>
        <taxon>Sporothrix</taxon>
    </lineage>
</organism>
<dbReference type="InterPro" id="IPR036866">
    <property type="entry name" value="RibonucZ/Hydroxyglut_hydro"/>
</dbReference>
<evidence type="ECO:0000256" key="1">
    <source>
        <dbReference type="ARBA" id="ARBA00007749"/>
    </source>
</evidence>
<dbReference type="PANTHER" id="PTHR42978:SF5">
    <property type="entry name" value="METALLO-BETA-LACTAMASE DOMAIN-CONTAINING PROTEIN"/>
    <property type="match status" value="1"/>
</dbReference>
<gene>
    <name evidence="5" type="ORF">SEUCBS140593_005878</name>
</gene>
<evidence type="ECO:0000313" key="6">
    <source>
        <dbReference type="Proteomes" id="UP001642482"/>
    </source>
</evidence>
<evidence type="ECO:0000256" key="4">
    <source>
        <dbReference type="ARBA" id="ARBA00022833"/>
    </source>
</evidence>